<evidence type="ECO:0000313" key="1">
    <source>
        <dbReference type="EMBL" id="OMH80655.1"/>
    </source>
</evidence>
<name>A0A1R1PI28_ZANCU</name>
<dbReference type="EMBL" id="LSSK01001121">
    <property type="protein sequence ID" value="OMH80655.1"/>
    <property type="molecule type" value="Genomic_DNA"/>
</dbReference>
<evidence type="ECO:0000313" key="2">
    <source>
        <dbReference type="Proteomes" id="UP000188320"/>
    </source>
</evidence>
<reference evidence="2" key="1">
    <citation type="submission" date="2017-01" db="EMBL/GenBank/DDBJ databases">
        <authorList>
            <person name="Wang Y."/>
            <person name="White M."/>
            <person name="Kvist S."/>
            <person name="Moncalvo J.-M."/>
        </authorList>
    </citation>
    <scope>NUCLEOTIDE SEQUENCE [LARGE SCALE GENOMIC DNA]</scope>
    <source>
        <strain evidence="2">COL-18-3</strain>
    </source>
</reference>
<proteinExistence type="predicted"/>
<protein>
    <submittedName>
        <fullName evidence="1">Uncharacterized protein</fullName>
    </submittedName>
</protein>
<keyword evidence="2" id="KW-1185">Reference proteome</keyword>
<dbReference type="Proteomes" id="UP000188320">
    <property type="component" value="Unassembled WGS sequence"/>
</dbReference>
<dbReference type="AlphaFoldDB" id="A0A1R1PI28"/>
<comment type="caution">
    <text evidence="1">The sequence shown here is derived from an EMBL/GenBank/DDBJ whole genome shotgun (WGS) entry which is preliminary data.</text>
</comment>
<organism evidence="1 2">
    <name type="scientific">Zancudomyces culisetae</name>
    <name type="common">Gut fungus</name>
    <name type="synonym">Smittium culisetae</name>
    <dbReference type="NCBI Taxonomy" id="1213189"/>
    <lineage>
        <taxon>Eukaryota</taxon>
        <taxon>Fungi</taxon>
        <taxon>Fungi incertae sedis</taxon>
        <taxon>Zoopagomycota</taxon>
        <taxon>Kickxellomycotina</taxon>
        <taxon>Harpellomycetes</taxon>
        <taxon>Harpellales</taxon>
        <taxon>Legeriomycetaceae</taxon>
        <taxon>Zancudomyces</taxon>
    </lineage>
</organism>
<sequence>MPDLTKTQIKSIRWVIEKDIVKDEQHSTPRHVYVIFDENHPALIQLDLIKESLKDYLCFIDFSTERYAKLYFPLDKDVEKYYSQKIVVEGVTLSKIIINSAQILVRFEVLGASNFGLHTILMKIKGITGGSSEIIDVKAEVLDSTQIVLNDKMYILIKAQREQVKAEQIEINGTNLVYRVEFFEV</sequence>
<gene>
    <name evidence="1" type="ORF">AX774_g5905</name>
</gene>
<accession>A0A1R1PI28</accession>